<feature type="transmembrane region" description="Helical" evidence="2">
    <location>
        <begin position="410"/>
        <end position="429"/>
    </location>
</feature>
<dbReference type="KEGG" id="foc:113213510"/>
<dbReference type="SUPFAM" id="SSF103473">
    <property type="entry name" value="MFS general substrate transporter"/>
    <property type="match status" value="1"/>
</dbReference>
<proteinExistence type="predicted"/>
<feature type="transmembrane region" description="Helical" evidence="2">
    <location>
        <begin position="178"/>
        <end position="195"/>
    </location>
</feature>
<dbReference type="AlphaFoldDB" id="A0A6J1TC75"/>
<dbReference type="Proteomes" id="UP000504606">
    <property type="component" value="Unplaced"/>
</dbReference>
<dbReference type="RefSeq" id="XP_026288386.1">
    <property type="nucleotide sequence ID" value="XM_026432601.2"/>
</dbReference>
<gene>
    <name evidence="4" type="primary">LOC113213510</name>
</gene>
<evidence type="ECO:0000313" key="4">
    <source>
        <dbReference type="RefSeq" id="XP_026288386.1"/>
    </source>
</evidence>
<dbReference type="InterPro" id="IPR036259">
    <property type="entry name" value="MFS_trans_sf"/>
</dbReference>
<feature type="transmembrane region" description="Helical" evidence="2">
    <location>
        <begin position="144"/>
        <end position="166"/>
    </location>
</feature>
<keyword evidence="2" id="KW-0472">Membrane</keyword>
<organism evidence="3 4">
    <name type="scientific">Frankliniella occidentalis</name>
    <name type="common">Western flower thrips</name>
    <name type="synonym">Euthrips occidentalis</name>
    <dbReference type="NCBI Taxonomy" id="133901"/>
    <lineage>
        <taxon>Eukaryota</taxon>
        <taxon>Metazoa</taxon>
        <taxon>Ecdysozoa</taxon>
        <taxon>Arthropoda</taxon>
        <taxon>Hexapoda</taxon>
        <taxon>Insecta</taxon>
        <taxon>Pterygota</taxon>
        <taxon>Neoptera</taxon>
        <taxon>Paraneoptera</taxon>
        <taxon>Thysanoptera</taxon>
        <taxon>Terebrantia</taxon>
        <taxon>Thripoidea</taxon>
        <taxon>Thripidae</taxon>
        <taxon>Frankliniella</taxon>
    </lineage>
</organism>
<reference evidence="4" key="1">
    <citation type="submission" date="2025-08" db="UniProtKB">
        <authorList>
            <consortium name="RefSeq"/>
        </authorList>
    </citation>
    <scope>IDENTIFICATION</scope>
    <source>
        <tissue evidence="4">Whole organism</tissue>
    </source>
</reference>
<name>A0A6J1TC75_FRAOC</name>
<dbReference type="Gene3D" id="1.20.1250.20">
    <property type="entry name" value="MFS general substrate transporter like domains"/>
    <property type="match status" value="1"/>
</dbReference>
<dbReference type="GeneID" id="113213510"/>
<evidence type="ECO:0000256" key="2">
    <source>
        <dbReference type="SAM" id="Phobius"/>
    </source>
</evidence>
<dbReference type="GO" id="GO:0008028">
    <property type="term" value="F:monocarboxylic acid transmembrane transporter activity"/>
    <property type="evidence" value="ECO:0007669"/>
    <property type="project" value="TreeGrafter"/>
</dbReference>
<dbReference type="InterPro" id="IPR011701">
    <property type="entry name" value="MFS"/>
</dbReference>
<protein>
    <submittedName>
        <fullName evidence="4">Uncharacterized protein LOC113213510</fullName>
    </submittedName>
</protein>
<feature type="region of interest" description="Disordered" evidence="1">
    <location>
        <begin position="294"/>
        <end position="318"/>
    </location>
</feature>
<accession>A0A6J1TC75</accession>
<feature type="compositionally biased region" description="Basic and acidic residues" evidence="1">
    <location>
        <begin position="299"/>
        <end position="310"/>
    </location>
</feature>
<dbReference type="OrthoDB" id="410267at2759"/>
<feature type="transmembrane region" description="Helical" evidence="2">
    <location>
        <begin position="380"/>
        <end position="398"/>
    </location>
</feature>
<feature type="transmembrane region" description="Helical" evidence="2">
    <location>
        <begin position="109"/>
        <end position="132"/>
    </location>
</feature>
<feature type="transmembrane region" description="Helical" evidence="2">
    <location>
        <begin position="57"/>
        <end position="78"/>
    </location>
</feature>
<evidence type="ECO:0000256" key="1">
    <source>
        <dbReference type="SAM" id="MobiDB-lite"/>
    </source>
</evidence>
<evidence type="ECO:0000313" key="3">
    <source>
        <dbReference type="Proteomes" id="UP000504606"/>
    </source>
</evidence>
<feature type="transmembrane region" description="Helical" evidence="2">
    <location>
        <begin position="16"/>
        <end position="37"/>
    </location>
</feature>
<sequence>MAVTVKPAHEPPDGGYAWVIMAAYAFNTILGIQMKGIGLVFKDMFSEMDMPATDVAIILNLNLSLSLLLGIFTGALIRKFGYRKVAAAGALLTCAGLLLTSVATTFIDFVIYFSIITAAGLGLTAPSFSVAFHSYFRRRRSMASSVLSTLIGVVGIACPQVIGLLLREYGPRGTCVMLAGYALNVLVAAALLHPVSWHSRAASNPDVKVLVEDAVEESTPVDDFALPPLPVLMEETDADLRSELLGSLGSMRRRASTVSSYHTARRPSEASNTMWASASILDMVCSKPGGLDQAPALDKLPKSPSSKDEPPAPPRAPRTLREDVRLCWRFLVDFFGLDLLANPSIANIMLGLALGLFGQGNFNQFLPFIFAERGLSTTNIVNIMSLMAVASTVTKLLAPLLQRLLRQSSRVMCAATLVMLVAGQIALALVRDDTAVFAIAVTLGSINGFNIVYYIQVLPDSVPPEDLASAIGLQAVLGGVVMLVCGPLIGVIRDQSGSYDMVIMTCCVFTLVCITMWLVEFITAAVKGHGRGHGRGRGRVGDS</sequence>
<dbReference type="PANTHER" id="PTHR11360">
    <property type="entry name" value="MONOCARBOXYLATE TRANSPORTER"/>
    <property type="match status" value="1"/>
</dbReference>
<dbReference type="PANTHER" id="PTHR11360:SF237">
    <property type="entry name" value="MONOCARBOXYLATE TRANSPORTER 12-B-LIKE PROTEIN"/>
    <property type="match status" value="1"/>
</dbReference>
<keyword evidence="3" id="KW-1185">Reference proteome</keyword>
<feature type="transmembrane region" description="Helical" evidence="2">
    <location>
        <begin position="85"/>
        <end position="103"/>
    </location>
</feature>
<dbReference type="Pfam" id="PF07690">
    <property type="entry name" value="MFS_1"/>
    <property type="match status" value="1"/>
</dbReference>
<dbReference type="InterPro" id="IPR050327">
    <property type="entry name" value="Proton-linked_MCT"/>
</dbReference>
<feature type="transmembrane region" description="Helical" evidence="2">
    <location>
        <begin position="501"/>
        <end position="526"/>
    </location>
</feature>
<keyword evidence="2" id="KW-0812">Transmembrane</keyword>
<feature type="transmembrane region" description="Helical" evidence="2">
    <location>
        <begin position="435"/>
        <end position="455"/>
    </location>
</feature>
<keyword evidence="2" id="KW-1133">Transmembrane helix</keyword>
<feature type="transmembrane region" description="Helical" evidence="2">
    <location>
        <begin position="467"/>
        <end position="489"/>
    </location>
</feature>